<dbReference type="PANTHER" id="PTHR30136:SF39">
    <property type="entry name" value="TRANSCRIPTIONAL REGULATORY PROTEIN"/>
    <property type="match status" value="1"/>
</dbReference>
<dbReference type="PROSITE" id="PS51077">
    <property type="entry name" value="HTH_ICLR"/>
    <property type="match status" value="1"/>
</dbReference>
<name>A0A919G768_9ACTN</name>
<evidence type="ECO:0000313" key="7">
    <source>
        <dbReference type="Proteomes" id="UP000603708"/>
    </source>
</evidence>
<dbReference type="InterPro" id="IPR036390">
    <property type="entry name" value="WH_DNA-bd_sf"/>
</dbReference>
<dbReference type="SMART" id="SM00346">
    <property type="entry name" value="HTH_ICLR"/>
    <property type="match status" value="1"/>
</dbReference>
<dbReference type="InterPro" id="IPR036388">
    <property type="entry name" value="WH-like_DNA-bd_sf"/>
</dbReference>
<dbReference type="GO" id="GO:0003700">
    <property type="term" value="F:DNA-binding transcription factor activity"/>
    <property type="evidence" value="ECO:0007669"/>
    <property type="project" value="TreeGrafter"/>
</dbReference>
<dbReference type="Gene3D" id="1.10.10.10">
    <property type="entry name" value="Winged helix-like DNA-binding domain superfamily/Winged helix DNA-binding domain"/>
    <property type="match status" value="1"/>
</dbReference>
<dbReference type="Gene3D" id="3.30.450.40">
    <property type="match status" value="1"/>
</dbReference>
<proteinExistence type="predicted"/>
<dbReference type="Pfam" id="PF09339">
    <property type="entry name" value="HTH_IclR"/>
    <property type="match status" value="1"/>
</dbReference>
<dbReference type="InterPro" id="IPR014757">
    <property type="entry name" value="Tscrpt_reg_IclR_C"/>
</dbReference>
<evidence type="ECO:0000259" key="4">
    <source>
        <dbReference type="PROSITE" id="PS51077"/>
    </source>
</evidence>
<dbReference type="SUPFAM" id="SSF46785">
    <property type="entry name" value="Winged helix' DNA-binding domain"/>
    <property type="match status" value="1"/>
</dbReference>
<dbReference type="PROSITE" id="PS51078">
    <property type="entry name" value="ICLR_ED"/>
    <property type="match status" value="1"/>
</dbReference>
<organism evidence="6 7">
    <name type="scientific">Streptomyces sulfonofaciens</name>
    <dbReference type="NCBI Taxonomy" id="68272"/>
    <lineage>
        <taxon>Bacteria</taxon>
        <taxon>Bacillati</taxon>
        <taxon>Actinomycetota</taxon>
        <taxon>Actinomycetes</taxon>
        <taxon>Kitasatosporales</taxon>
        <taxon>Streptomycetaceae</taxon>
        <taxon>Streptomyces</taxon>
    </lineage>
</organism>
<dbReference type="Pfam" id="PF01614">
    <property type="entry name" value="IclR_C"/>
    <property type="match status" value="1"/>
</dbReference>
<keyword evidence="2" id="KW-0238">DNA-binding</keyword>
<evidence type="ECO:0000256" key="3">
    <source>
        <dbReference type="ARBA" id="ARBA00023163"/>
    </source>
</evidence>
<feature type="domain" description="HTH iclR-type" evidence="4">
    <location>
        <begin position="2"/>
        <end position="64"/>
    </location>
</feature>
<dbReference type="GO" id="GO:0045892">
    <property type="term" value="P:negative regulation of DNA-templated transcription"/>
    <property type="evidence" value="ECO:0007669"/>
    <property type="project" value="TreeGrafter"/>
</dbReference>
<evidence type="ECO:0000256" key="1">
    <source>
        <dbReference type="ARBA" id="ARBA00023015"/>
    </source>
</evidence>
<evidence type="ECO:0000256" key="2">
    <source>
        <dbReference type="ARBA" id="ARBA00023125"/>
    </source>
</evidence>
<dbReference type="Proteomes" id="UP000603708">
    <property type="component" value="Unassembled WGS sequence"/>
</dbReference>
<comment type="caution">
    <text evidence="6">The sequence shown here is derived from an EMBL/GenBank/DDBJ whole genome shotgun (WGS) entry which is preliminary data.</text>
</comment>
<keyword evidence="1" id="KW-0805">Transcription regulation</keyword>
<dbReference type="RefSeq" id="WP_189932446.1">
    <property type="nucleotide sequence ID" value="NZ_BNCD01000008.1"/>
</dbReference>
<dbReference type="InterPro" id="IPR029016">
    <property type="entry name" value="GAF-like_dom_sf"/>
</dbReference>
<evidence type="ECO:0000259" key="5">
    <source>
        <dbReference type="PROSITE" id="PS51078"/>
    </source>
</evidence>
<sequence length="243" mass="25079">MAQVVDRALALLVAVVGASGPVSLTEVAGQTGVDKSTAQRLLASLVERGLLSRDAATRRYEVGAAMYGLAAAVNARSSIRSLAGPHLAALRDRSGETSSLHLLAGTHRVCVDGAESHHPVRRVVPLGDSIPLHVGPSGKVILAHLEQTARDAVYDAAGLAGPQRDAMERVLAEARAARVLQTENDRTTGIRAVSTPVFNPHGVIASITVAGPADRWTRSAATAMEGAVLDAATALSSRLGATL</sequence>
<dbReference type="InterPro" id="IPR005471">
    <property type="entry name" value="Tscrpt_reg_IclR_N"/>
</dbReference>
<dbReference type="GO" id="GO:0003677">
    <property type="term" value="F:DNA binding"/>
    <property type="evidence" value="ECO:0007669"/>
    <property type="project" value="UniProtKB-KW"/>
</dbReference>
<dbReference type="InterPro" id="IPR050707">
    <property type="entry name" value="HTH_MetabolicPath_Reg"/>
</dbReference>
<evidence type="ECO:0000313" key="6">
    <source>
        <dbReference type="EMBL" id="GHH79382.1"/>
    </source>
</evidence>
<dbReference type="SUPFAM" id="SSF55781">
    <property type="entry name" value="GAF domain-like"/>
    <property type="match status" value="1"/>
</dbReference>
<dbReference type="AlphaFoldDB" id="A0A919G768"/>
<reference evidence="6" key="2">
    <citation type="submission" date="2020-09" db="EMBL/GenBank/DDBJ databases">
        <authorList>
            <person name="Sun Q."/>
            <person name="Ohkuma M."/>
        </authorList>
    </citation>
    <scope>NUCLEOTIDE SEQUENCE</scope>
    <source>
        <strain evidence="6">JCM 5069</strain>
    </source>
</reference>
<feature type="domain" description="IclR-ED" evidence="5">
    <location>
        <begin position="65"/>
        <end position="241"/>
    </location>
</feature>
<protein>
    <submittedName>
        <fullName evidence="6">IclR family transcriptional regulator</fullName>
    </submittedName>
</protein>
<keyword evidence="7" id="KW-1185">Reference proteome</keyword>
<keyword evidence="3" id="KW-0804">Transcription</keyword>
<accession>A0A919G768</accession>
<dbReference type="PANTHER" id="PTHR30136">
    <property type="entry name" value="HELIX-TURN-HELIX TRANSCRIPTIONAL REGULATOR, ICLR FAMILY"/>
    <property type="match status" value="1"/>
</dbReference>
<dbReference type="EMBL" id="BNCD01000008">
    <property type="protein sequence ID" value="GHH79382.1"/>
    <property type="molecule type" value="Genomic_DNA"/>
</dbReference>
<gene>
    <name evidence="6" type="ORF">GCM10018793_32010</name>
</gene>
<reference evidence="6" key="1">
    <citation type="journal article" date="2014" name="Int. J. Syst. Evol. Microbiol.">
        <title>Complete genome sequence of Corynebacterium casei LMG S-19264T (=DSM 44701T), isolated from a smear-ripened cheese.</title>
        <authorList>
            <consortium name="US DOE Joint Genome Institute (JGI-PGF)"/>
            <person name="Walter F."/>
            <person name="Albersmeier A."/>
            <person name="Kalinowski J."/>
            <person name="Ruckert C."/>
        </authorList>
    </citation>
    <scope>NUCLEOTIDE SEQUENCE</scope>
    <source>
        <strain evidence="6">JCM 5069</strain>
    </source>
</reference>